<evidence type="ECO:0000313" key="15">
    <source>
        <dbReference type="EMBL" id="BCJ90271.1"/>
    </source>
</evidence>
<dbReference type="EMBL" id="AP023361">
    <property type="protein sequence ID" value="BCJ90271.1"/>
    <property type="molecule type" value="Genomic_DNA"/>
</dbReference>
<keyword evidence="7" id="KW-0547">Nucleotide-binding</keyword>
<evidence type="ECO:0000256" key="7">
    <source>
        <dbReference type="ARBA" id="ARBA00022741"/>
    </source>
</evidence>
<keyword evidence="9" id="KW-0067">ATP-binding</keyword>
<evidence type="ECO:0000256" key="10">
    <source>
        <dbReference type="ARBA" id="ARBA00023012"/>
    </source>
</evidence>
<keyword evidence="4" id="KW-1003">Cell membrane</keyword>
<dbReference type="Proteomes" id="UP000515317">
    <property type="component" value="Chromosome"/>
</dbReference>
<dbReference type="GO" id="GO:0005524">
    <property type="term" value="F:ATP binding"/>
    <property type="evidence" value="ECO:0007669"/>
    <property type="project" value="UniProtKB-KW"/>
</dbReference>
<dbReference type="KEGG" id="tso:IZ6_10060"/>
<dbReference type="InterPro" id="IPR003661">
    <property type="entry name" value="HisK_dim/P_dom"/>
</dbReference>
<dbReference type="InterPro" id="IPR036890">
    <property type="entry name" value="HATPase_C_sf"/>
</dbReference>
<feature type="transmembrane region" description="Helical" evidence="12">
    <location>
        <begin position="34"/>
        <end position="56"/>
    </location>
</feature>
<dbReference type="Pfam" id="PF00512">
    <property type="entry name" value="HisKA"/>
    <property type="match status" value="1"/>
</dbReference>
<keyword evidence="10" id="KW-0902">Two-component regulatory system</keyword>
<dbReference type="CDD" id="cd00082">
    <property type="entry name" value="HisKA"/>
    <property type="match status" value="1"/>
</dbReference>
<feature type="transmembrane region" description="Helical" evidence="12">
    <location>
        <begin position="170"/>
        <end position="189"/>
    </location>
</feature>
<dbReference type="Gene3D" id="1.10.287.130">
    <property type="match status" value="1"/>
</dbReference>
<evidence type="ECO:0000256" key="12">
    <source>
        <dbReference type="SAM" id="Phobius"/>
    </source>
</evidence>
<dbReference type="PRINTS" id="PR00344">
    <property type="entry name" value="BCTRLSENSOR"/>
</dbReference>
<dbReference type="InterPro" id="IPR003594">
    <property type="entry name" value="HATPase_dom"/>
</dbReference>
<dbReference type="GO" id="GO:0009927">
    <property type="term" value="F:histidine phosphotransfer kinase activity"/>
    <property type="evidence" value="ECO:0007669"/>
    <property type="project" value="TreeGrafter"/>
</dbReference>
<keyword evidence="6" id="KW-0808">Transferase</keyword>
<keyword evidence="12" id="KW-1133">Transmembrane helix</keyword>
<evidence type="ECO:0000256" key="4">
    <source>
        <dbReference type="ARBA" id="ARBA00022475"/>
    </source>
</evidence>
<comment type="catalytic activity">
    <reaction evidence="1">
        <text>ATP + protein L-histidine = ADP + protein N-phospho-L-histidine.</text>
        <dbReference type="EC" id="2.7.13.3"/>
    </reaction>
</comment>
<evidence type="ECO:0000256" key="2">
    <source>
        <dbReference type="ARBA" id="ARBA00004236"/>
    </source>
</evidence>
<evidence type="ECO:0000256" key="3">
    <source>
        <dbReference type="ARBA" id="ARBA00012438"/>
    </source>
</evidence>
<keyword evidence="11 12" id="KW-0472">Membrane</keyword>
<protein>
    <recommendedName>
        <fullName evidence="3">histidine kinase</fullName>
        <ecNumber evidence="3">2.7.13.3</ecNumber>
    </recommendedName>
</protein>
<keyword evidence="5" id="KW-0597">Phosphoprotein</keyword>
<evidence type="ECO:0000256" key="5">
    <source>
        <dbReference type="ARBA" id="ARBA00022553"/>
    </source>
</evidence>
<feature type="transmembrane region" description="Helical" evidence="12">
    <location>
        <begin position="100"/>
        <end position="124"/>
    </location>
</feature>
<evidence type="ECO:0000256" key="9">
    <source>
        <dbReference type="ARBA" id="ARBA00022840"/>
    </source>
</evidence>
<sequence length="604" mass="63677">MRYMASFSAIGEYFAGFVHHSAAADEVAAARHRSFILAHLTGGIIAFTVFPLALLLRGGAPSAAEIAVLAWLVLPILTALDLARTGNLERAHFLSAASLAGIIVAVAGVSGGLSSFALIWLPLLSFEAALSGSRRVIFASLGAGALAIVLLLGLHAAGLPGATAPSSVSLNYLSALGALLYATGLALRWDSVQRAMARVRISNNAHYELLAGSMSDLITRHAPSGAVMFASPAASKVIGTGANELLGRGLFERVHVADRPAYLTALNKAGQGVASSAEIRMRKDVIDAPYGAPPSFVHVDMNCRPSDKLDEVGHVLTVTRIAAERSVAPAVPATAGDSAPPVPVRRDIDTAEAAKGRFLASMSHELRTPLNAIIGFSELLAHEELGKVDEKRRLEYARLIHESGLHLLSVVNAILDMSRIDSGNFSIVAEPFSFRPVVSSCLQLFALKADKAAVRLVADIPEGLPDLVADKRACKQILINLLSNAIKFTAAGGEVRISAHEEQTSVRIEVADTGVGISAEDLPHIGNSFFQARSSYDRPYEGTGLGLSVVKGLIGLHDGGFDVKSEIGKGTCVIVRLPRDRGDIRTSPATQILPPQRERRAAIG</sequence>
<keyword evidence="12" id="KW-0812">Transmembrane</keyword>
<dbReference type="Gene3D" id="3.30.450.20">
    <property type="entry name" value="PAS domain"/>
    <property type="match status" value="1"/>
</dbReference>
<evidence type="ECO:0000256" key="11">
    <source>
        <dbReference type="ARBA" id="ARBA00023136"/>
    </source>
</evidence>
<dbReference type="EC" id="2.7.13.3" evidence="3"/>
<comment type="subcellular location">
    <subcellularLocation>
        <location evidence="2">Cell membrane</location>
    </subcellularLocation>
</comment>
<dbReference type="SUPFAM" id="SSF55874">
    <property type="entry name" value="ATPase domain of HSP90 chaperone/DNA topoisomerase II/histidine kinase"/>
    <property type="match status" value="1"/>
</dbReference>
<dbReference type="CDD" id="cd00130">
    <property type="entry name" value="PAS"/>
    <property type="match status" value="1"/>
</dbReference>
<dbReference type="PANTHER" id="PTHR43047">
    <property type="entry name" value="TWO-COMPONENT HISTIDINE PROTEIN KINASE"/>
    <property type="match status" value="1"/>
</dbReference>
<evidence type="ECO:0000256" key="1">
    <source>
        <dbReference type="ARBA" id="ARBA00000085"/>
    </source>
</evidence>
<dbReference type="Gene3D" id="3.30.565.10">
    <property type="entry name" value="Histidine kinase-like ATPase, C-terminal domain"/>
    <property type="match status" value="1"/>
</dbReference>
<feature type="transmembrane region" description="Helical" evidence="12">
    <location>
        <begin position="63"/>
        <end position="80"/>
    </location>
</feature>
<proteinExistence type="predicted"/>
<dbReference type="SUPFAM" id="SSF55785">
    <property type="entry name" value="PYP-like sensor domain (PAS domain)"/>
    <property type="match status" value="1"/>
</dbReference>
<reference evidence="15 16" key="1">
    <citation type="submission" date="2020-08" db="EMBL/GenBank/DDBJ databases">
        <title>Genome sequence of Rhizobiales bacterium strain IZ6.</title>
        <authorList>
            <person name="Nakai R."/>
            <person name="Naganuma T."/>
        </authorList>
    </citation>
    <scope>NUCLEOTIDE SEQUENCE [LARGE SCALE GENOMIC DNA]</scope>
    <source>
        <strain evidence="15 16">IZ6</strain>
    </source>
</reference>
<keyword evidence="16" id="KW-1185">Reference proteome</keyword>
<organism evidence="15 16">
    <name type="scientific">Terrihabitans soli</name>
    <dbReference type="NCBI Taxonomy" id="708113"/>
    <lineage>
        <taxon>Bacteria</taxon>
        <taxon>Pseudomonadati</taxon>
        <taxon>Pseudomonadota</taxon>
        <taxon>Alphaproteobacteria</taxon>
        <taxon>Hyphomicrobiales</taxon>
        <taxon>Terrihabitans</taxon>
    </lineage>
</organism>
<name>A0A6S6QT83_9HYPH</name>
<evidence type="ECO:0000256" key="6">
    <source>
        <dbReference type="ARBA" id="ARBA00022679"/>
    </source>
</evidence>
<accession>A0A6S6QT83</accession>
<dbReference type="SMART" id="SM00091">
    <property type="entry name" value="PAS"/>
    <property type="match status" value="1"/>
</dbReference>
<feature type="domain" description="Histidine kinase" evidence="13">
    <location>
        <begin position="361"/>
        <end position="581"/>
    </location>
</feature>
<dbReference type="SUPFAM" id="SSF47384">
    <property type="entry name" value="Homodimeric domain of signal transducing histidine kinase"/>
    <property type="match status" value="1"/>
</dbReference>
<dbReference type="PROSITE" id="PS50112">
    <property type="entry name" value="PAS"/>
    <property type="match status" value="1"/>
</dbReference>
<dbReference type="SMART" id="SM00388">
    <property type="entry name" value="HisKA"/>
    <property type="match status" value="1"/>
</dbReference>
<dbReference type="InterPro" id="IPR005467">
    <property type="entry name" value="His_kinase_dom"/>
</dbReference>
<evidence type="ECO:0000259" key="14">
    <source>
        <dbReference type="PROSITE" id="PS50112"/>
    </source>
</evidence>
<dbReference type="InterPro" id="IPR035965">
    <property type="entry name" value="PAS-like_dom_sf"/>
</dbReference>
<dbReference type="InterPro" id="IPR036097">
    <property type="entry name" value="HisK_dim/P_sf"/>
</dbReference>
<gene>
    <name evidence="15" type="ORF">IZ6_10060</name>
</gene>
<feature type="transmembrane region" description="Helical" evidence="12">
    <location>
        <begin position="136"/>
        <end position="158"/>
    </location>
</feature>
<dbReference type="GO" id="GO:0005886">
    <property type="term" value="C:plasma membrane"/>
    <property type="evidence" value="ECO:0007669"/>
    <property type="project" value="UniProtKB-SubCell"/>
</dbReference>
<dbReference type="CDD" id="cd16922">
    <property type="entry name" value="HATPase_EvgS-ArcB-TorS-like"/>
    <property type="match status" value="1"/>
</dbReference>
<feature type="domain" description="PAS" evidence="14">
    <location>
        <begin position="203"/>
        <end position="273"/>
    </location>
</feature>
<dbReference type="PROSITE" id="PS50109">
    <property type="entry name" value="HIS_KIN"/>
    <property type="match status" value="1"/>
</dbReference>
<dbReference type="InterPro" id="IPR004358">
    <property type="entry name" value="Sig_transdc_His_kin-like_C"/>
</dbReference>
<evidence type="ECO:0000313" key="16">
    <source>
        <dbReference type="Proteomes" id="UP000515317"/>
    </source>
</evidence>
<dbReference type="GO" id="GO:0000155">
    <property type="term" value="F:phosphorelay sensor kinase activity"/>
    <property type="evidence" value="ECO:0007669"/>
    <property type="project" value="InterPro"/>
</dbReference>
<dbReference type="PANTHER" id="PTHR43047:SF72">
    <property type="entry name" value="OSMOSENSING HISTIDINE PROTEIN KINASE SLN1"/>
    <property type="match status" value="1"/>
</dbReference>
<dbReference type="Pfam" id="PF02518">
    <property type="entry name" value="HATPase_c"/>
    <property type="match status" value="1"/>
</dbReference>
<dbReference type="FunFam" id="3.30.565.10:FF:000023">
    <property type="entry name" value="PAS domain-containing sensor histidine kinase"/>
    <property type="match status" value="1"/>
</dbReference>
<evidence type="ECO:0000259" key="13">
    <source>
        <dbReference type="PROSITE" id="PS50109"/>
    </source>
</evidence>
<dbReference type="InterPro" id="IPR000014">
    <property type="entry name" value="PAS"/>
</dbReference>
<keyword evidence="8 15" id="KW-0418">Kinase</keyword>
<dbReference type="SMART" id="SM00387">
    <property type="entry name" value="HATPase_c"/>
    <property type="match status" value="1"/>
</dbReference>
<evidence type="ECO:0000256" key="8">
    <source>
        <dbReference type="ARBA" id="ARBA00022777"/>
    </source>
</evidence>
<dbReference type="AlphaFoldDB" id="A0A6S6QT83"/>